<proteinExistence type="predicted"/>
<organism evidence="2 3">
    <name type="scientific">Chenopodium quinoa</name>
    <name type="common">Quinoa</name>
    <dbReference type="NCBI Taxonomy" id="63459"/>
    <lineage>
        <taxon>Eukaryota</taxon>
        <taxon>Viridiplantae</taxon>
        <taxon>Streptophyta</taxon>
        <taxon>Embryophyta</taxon>
        <taxon>Tracheophyta</taxon>
        <taxon>Spermatophyta</taxon>
        <taxon>Magnoliopsida</taxon>
        <taxon>eudicotyledons</taxon>
        <taxon>Gunneridae</taxon>
        <taxon>Pentapetalae</taxon>
        <taxon>Caryophyllales</taxon>
        <taxon>Chenopodiaceae</taxon>
        <taxon>Chenopodioideae</taxon>
        <taxon>Atripliceae</taxon>
        <taxon>Chenopodium</taxon>
    </lineage>
</organism>
<dbReference type="GO" id="GO:0006952">
    <property type="term" value="P:defense response"/>
    <property type="evidence" value="ECO:0007669"/>
    <property type="project" value="InterPro"/>
</dbReference>
<protein>
    <recommendedName>
        <fullName evidence="1">Bet v I/Major latex protein domain-containing protein</fullName>
    </recommendedName>
</protein>
<dbReference type="SUPFAM" id="SSF55961">
    <property type="entry name" value="Bet v1-like"/>
    <property type="match status" value="1"/>
</dbReference>
<dbReference type="SMART" id="SM01037">
    <property type="entry name" value="Bet_v_1"/>
    <property type="match status" value="1"/>
</dbReference>
<dbReference type="Pfam" id="PF00407">
    <property type="entry name" value="Bet_v_1"/>
    <property type="match status" value="1"/>
</dbReference>
<dbReference type="AlphaFoldDB" id="A0A803LBS8"/>
<evidence type="ECO:0000313" key="3">
    <source>
        <dbReference type="Proteomes" id="UP000596660"/>
    </source>
</evidence>
<accession>A0A803LBS8</accession>
<dbReference type="OMA" id="CHDVETE"/>
<dbReference type="InterPro" id="IPR023393">
    <property type="entry name" value="START-like_dom_sf"/>
</dbReference>
<dbReference type="Gene3D" id="3.30.530.20">
    <property type="match status" value="1"/>
</dbReference>
<reference evidence="2" key="2">
    <citation type="submission" date="2021-03" db="UniProtKB">
        <authorList>
            <consortium name="EnsemblPlants"/>
        </authorList>
    </citation>
    <scope>IDENTIFICATION</scope>
</reference>
<sequence length="155" mass="17952">MSQLQRVEGEVELKCDADKFFDVWARKLYLAHGMSPEKVPKMELIEGEWHKVGAVMVGHYYISNIGERAFLKTRVEELDEENKLVRYSYHDGQILKSFYKTLKSMIQITPKGEGCIVKWSCEYEKMNEDVPEPNAYLDFMLDVAKDIDGFLCKGA</sequence>
<evidence type="ECO:0000259" key="1">
    <source>
        <dbReference type="SMART" id="SM01037"/>
    </source>
</evidence>
<dbReference type="Gramene" id="AUR62009317-RA">
    <property type="protein sequence ID" value="AUR62009317-RA:cds"/>
    <property type="gene ID" value="AUR62009317"/>
</dbReference>
<reference evidence="2" key="1">
    <citation type="journal article" date="2017" name="Nature">
        <title>The genome of Chenopodium quinoa.</title>
        <authorList>
            <person name="Jarvis D.E."/>
            <person name="Ho Y.S."/>
            <person name="Lightfoot D.J."/>
            <person name="Schmoeckel S.M."/>
            <person name="Li B."/>
            <person name="Borm T.J.A."/>
            <person name="Ohyanagi H."/>
            <person name="Mineta K."/>
            <person name="Michell C.T."/>
            <person name="Saber N."/>
            <person name="Kharbatia N.M."/>
            <person name="Rupper R.R."/>
            <person name="Sharp A.R."/>
            <person name="Dally N."/>
            <person name="Boughton B.A."/>
            <person name="Woo Y.H."/>
            <person name="Gao G."/>
            <person name="Schijlen E.G.W.M."/>
            <person name="Guo X."/>
            <person name="Momin A.A."/>
            <person name="Negrao S."/>
            <person name="Al-Babili S."/>
            <person name="Gehring C."/>
            <person name="Roessner U."/>
            <person name="Jung C."/>
            <person name="Murphy K."/>
            <person name="Arold S.T."/>
            <person name="Gojobori T."/>
            <person name="van der Linden C.G."/>
            <person name="van Loo E.N."/>
            <person name="Jellen E.N."/>
            <person name="Maughan P.J."/>
            <person name="Tester M."/>
        </authorList>
    </citation>
    <scope>NUCLEOTIDE SEQUENCE [LARGE SCALE GENOMIC DNA]</scope>
    <source>
        <strain evidence="2">cv. PI 614886</strain>
    </source>
</reference>
<dbReference type="PANTHER" id="PTHR31907">
    <property type="entry name" value="MLP-LIKE PROTEIN 423"/>
    <property type="match status" value="1"/>
</dbReference>
<name>A0A803LBS8_CHEQI</name>
<dbReference type="InterPro" id="IPR051761">
    <property type="entry name" value="MLP-like_ligand-binding"/>
</dbReference>
<keyword evidence="3" id="KW-1185">Reference proteome</keyword>
<dbReference type="InterPro" id="IPR000916">
    <property type="entry name" value="Bet_v_I/MLP"/>
</dbReference>
<dbReference type="EnsemblPlants" id="AUR62009317-RA">
    <property type="protein sequence ID" value="AUR62009317-RA:cds"/>
    <property type="gene ID" value="AUR62009317"/>
</dbReference>
<evidence type="ECO:0000313" key="2">
    <source>
        <dbReference type="EnsemblPlants" id="AUR62009317-RA:cds"/>
    </source>
</evidence>
<dbReference type="Proteomes" id="UP000596660">
    <property type="component" value="Unplaced"/>
</dbReference>
<feature type="domain" description="Bet v I/Major latex protein" evidence="1">
    <location>
        <begin position="2"/>
        <end position="154"/>
    </location>
</feature>
<dbReference type="SMR" id="A0A803LBS8"/>